<keyword evidence="4 5" id="KW-0472">Membrane</keyword>
<dbReference type="RefSeq" id="WP_148691411.1">
    <property type="nucleotide sequence ID" value="NZ_CP020477.1"/>
</dbReference>
<evidence type="ECO:0000313" key="7">
    <source>
        <dbReference type="EMBL" id="ARM75638.1"/>
    </source>
</evidence>
<dbReference type="PROSITE" id="PS00217">
    <property type="entry name" value="SUGAR_TRANSPORT_2"/>
    <property type="match status" value="1"/>
</dbReference>
<dbReference type="PANTHER" id="PTHR23508:SF10">
    <property type="entry name" value="CARBOXYLIC ACID TRANSPORTER PROTEIN HOMOLOG"/>
    <property type="match status" value="1"/>
</dbReference>
<dbReference type="InterPro" id="IPR005828">
    <property type="entry name" value="MFS_sugar_transport-like"/>
</dbReference>
<name>A0A1W6JZF8_9CREN</name>
<dbReference type="InterPro" id="IPR005829">
    <property type="entry name" value="Sugar_transporter_CS"/>
</dbReference>
<feature type="transmembrane region" description="Helical" evidence="5">
    <location>
        <begin position="151"/>
        <end position="172"/>
    </location>
</feature>
<evidence type="ECO:0000256" key="1">
    <source>
        <dbReference type="ARBA" id="ARBA00004141"/>
    </source>
</evidence>
<evidence type="ECO:0000256" key="2">
    <source>
        <dbReference type="ARBA" id="ARBA00022692"/>
    </source>
</evidence>
<keyword evidence="2 5" id="KW-0812">Transmembrane</keyword>
<dbReference type="InterPro" id="IPR020846">
    <property type="entry name" value="MFS_dom"/>
</dbReference>
<dbReference type="Proteomes" id="UP000193404">
    <property type="component" value="Chromosome"/>
</dbReference>
<dbReference type="PROSITE" id="PS00216">
    <property type="entry name" value="SUGAR_TRANSPORT_1"/>
    <property type="match status" value="1"/>
</dbReference>
<feature type="transmembrane region" description="Helical" evidence="5">
    <location>
        <begin position="184"/>
        <end position="202"/>
    </location>
</feature>
<dbReference type="OrthoDB" id="117970at2157"/>
<feature type="transmembrane region" description="Helical" evidence="5">
    <location>
        <begin position="65"/>
        <end position="85"/>
    </location>
</feature>
<feature type="transmembrane region" description="Helical" evidence="5">
    <location>
        <begin position="325"/>
        <end position="357"/>
    </location>
</feature>
<feature type="transmembrane region" description="Helical" evidence="5">
    <location>
        <begin position="117"/>
        <end position="139"/>
    </location>
</feature>
<dbReference type="STRING" id="282676.B6F84_06020"/>
<feature type="transmembrane region" description="Helical" evidence="5">
    <location>
        <begin position="416"/>
        <end position="438"/>
    </location>
</feature>
<dbReference type="Pfam" id="PF00083">
    <property type="entry name" value="Sugar_tr"/>
    <property type="match status" value="1"/>
</dbReference>
<sequence length="461" mass="49151">MKLSDVFKPLDDKKFSMFHIKSLITTGMGVFTDGYDLSSIGIVIATVLTSFGLHPHTSAYNFWEGWVSSSALIGAAIGALIFGALSNRGRKTFYGIDVALLSVGAILQAFVTSPLELVLVRGLLGLGVGADYTLSPMIMAEHANAKDRGKIIALGFGLMWGFGATVAAGLYLALMAAGLPSSEIWRIVLAAGAIPSASVIYLRRKIPETPRYLLRIKGDAQKFETVVKEVAGKAVNITANLKDTNSFATYFKKQWRIFLAACSLWFLFDLSAYTGILFGPTTIASSVGIHNSGIFQFIIEFAFTVPGGLLALATIDRIGRKPMQILGFIGMAAALMAFSFLVSIVPAILALFIYGMYNFFEQAGPGSISASGMLGVELAPTKVRGTVQSLTVASGRTGATIAGLIVPTIILPSVGVVGLTFILSILTFIAAAITFFFIPETKDKPLEESSMENQYVKAEVS</sequence>
<feature type="domain" description="Major facilitator superfamily (MFS) profile" evidence="6">
    <location>
        <begin position="22"/>
        <end position="442"/>
    </location>
</feature>
<dbReference type="GeneID" id="41590458"/>
<evidence type="ECO:0000313" key="8">
    <source>
        <dbReference type="Proteomes" id="UP000193404"/>
    </source>
</evidence>
<feature type="transmembrane region" description="Helical" evidence="5">
    <location>
        <begin position="257"/>
        <end position="278"/>
    </location>
</feature>
<dbReference type="KEGG" id="aman:B6F84_06020"/>
<accession>A0A1W6JZF8</accession>
<evidence type="ECO:0000259" key="6">
    <source>
        <dbReference type="PROSITE" id="PS50850"/>
    </source>
</evidence>
<dbReference type="SUPFAM" id="SSF103473">
    <property type="entry name" value="MFS general substrate transporter"/>
    <property type="match status" value="1"/>
</dbReference>
<keyword evidence="8" id="KW-1185">Reference proteome</keyword>
<evidence type="ECO:0000256" key="5">
    <source>
        <dbReference type="SAM" id="Phobius"/>
    </source>
</evidence>
<gene>
    <name evidence="7" type="ORF">B6F84_06020</name>
</gene>
<keyword evidence="3 5" id="KW-1133">Transmembrane helix</keyword>
<dbReference type="PROSITE" id="PS50850">
    <property type="entry name" value="MFS"/>
    <property type="match status" value="1"/>
</dbReference>
<dbReference type="EMBL" id="CP020477">
    <property type="protein sequence ID" value="ARM75638.1"/>
    <property type="molecule type" value="Genomic_DNA"/>
</dbReference>
<reference evidence="7 8" key="1">
    <citation type="submission" date="2017-03" db="EMBL/GenBank/DDBJ databases">
        <title>Sulfur activation and transportation mechanism of thermophilic Archaea Acidianus manzaensis YN-25.</title>
        <authorList>
            <person name="Ma Y."/>
            <person name="Yang Y."/>
            <person name="Xia J."/>
        </authorList>
    </citation>
    <scope>NUCLEOTIDE SEQUENCE [LARGE SCALE GENOMIC DNA]</scope>
    <source>
        <strain evidence="7 8">YN-25</strain>
    </source>
</reference>
<feature type="transmembrane region" description="Helical" evidence="5">
    <location>
        <begin position="34"/>
        <end position="53"/>
    </location>
</feature>
<evidence type="ECO:0000256" key="3">
    <source>
        <dbReference type="ARBA" id="ARBA00022989"/>
    </source>
</evidence>
<feature type="transmembrane region" description="Helical" evidence="5">
    <location>
        <begin position="92"/>
        <end position="111"/>
    </location>
</feature>
<comment type="subcellular location">
    <subcellularLocation>
        <location evidence="1">Membrane</location>
        <topology evidence="1">Multi-pass membrane protein</topology>
    </subcellularLocation>
</comment>
<organism evidence="7 8">
    <name type="scientific">Acidianus manzaensis</name>
    <dbReference type="NCBI Taxonomy" id="282676"/>
    <lineage>
        <taxon>Archaea</taxon>
        <taxon>Thermoproteota</taxon>
        <taxon>Thermoprotei</taxon>
        <taxon>Sulfolobales</taxon>
        <taxon>Sulfolobaceae</taxon>
        <taxon>Acidianus</taxon>
    </lineage>
</organism>
<dbReference type="GO" id="GO:0046943">
    <property type="term" value="F:carboxylic acid transmembrane transporter activity"/>
    <property type="evidence" value="ECO:0007669"/>
    <property type="project" value="TreeGrafter"/>
</dbReference>
<evidence type="ECO:0000256" key="4">
    <source>
        <dbReference type="ARBA" id="ARBA00023136"/>
    </source>
</evidence>
<dbReference type="AlphaFoldDB" id="A0A1W6JZF8"/>
<dbReference type="GO" id="GO:0005886">
    <property type="term" value="C:plasma membrane"/>
    <property type="evidence" value="ECO:0007669"/>
    <property type="project" value="TreeGrafter"/>
</dbReference>
<proteinExistence type="predicted"/>
<dbReference type="Gene3D" id="1.20.1250.20">
    <property type="entry name" value="MFS general substrate transporter like domains"/>
    <property type="match status" value="1"/>
</dbReference>
<feature type="transmembrane region" description="Helical" evidence="5">
    <location>
        <begin position="293"/>
        <end position="313"/>
    </location>
</feature>
<dbReference type="InterPro" id="IPR036259">
    <property type="entry name" value="MFS_trans_sf"/>
</dbReference>
<dbReference type="PANTHER" id="PTHR23508">
    <property type="entry name" value="CARBOXYLIC ACID TRANSPORTER PROTEIN HOMOLOG"/>
    <property type="match status" value="1"/>
</dbReference>
<protein>
    <submittedName>
        <fullName evidence="7">MFS transporter</fullName>
    </submittedName>
</protein>